<dbReference type="InterPro" id="IPR036097">
    <property type="entry name" value="HisK_dim/P_sf"/>
</dbReference>
<dbReference type="CDD" id="cd00075">
    <property type="entry name" value="HATPase"/>
    <property type="match status" value="1"/>
</dbReference>
<dbReference type="EMBL" id="CP040463">
    <property type="protein sequence ID" value="QCT95170.1"/>
    <property type="molecule type" value="Genomic_DNA"/>
</dbReference>
<dbReference type="GO" id="GO:0000155">
    <property type="term" value="F:phosphorelay sensor kinase activity"/>
    <property type="evidence" value="ECO:0007669"/>
    <property type="project" value="InterPro"/>
</dbReference>
<evidence type="ECO:0000259" key="9">
    <source>
        <dbReference type="PROSITE" id="PS50109"/>
    </source>
</evidence>
<feature type="domain" description="Histidine kinase" evidence="9">
    <location>
        <begin position="117"/>
        <end position="318"/>
    </location>
</feature>
<evidence type="ECO:0000313" key="12">
    <source>
        <dbReference type="Proteomes" id="UP000003288"/>
    </source>
</evidence>
<evidence type="ECO:0000256" key="1">
    <source>
        <dbReference type="ARBA" id="ARBA00000085"/>
    </source>
</evidence>
<dbReference type="EMBL" id="ABCJ01000001">
    <property type="protein sequence ID" value="EDM24525.1"/>
    <property type="molecule type" value="Genomic_DNA"/>
</dbReference>
<keyword evidence="5" id="KW-0547">Nucleotide-binding</keyword>
<dbReference type="Proteomes" id="UP000306825">
    <property type="component" value="Chromosome"/>
</dbReference>
<proteinExistence type="predicted"/>
<evidence type="ECO:0000256" key="6">
    <source>
        <dbReference type="ARBA" id="ARBA00022777"/>
    </source>
</evidence>
<sequence>MKLPSSNEELLKNLETLIAQTYEVEKEFIELKNILNGVIEFLPQALWVIDKKGEIILQNSKAKKFKTIPNEGEIEINSKFYLIQISQIKDKKIISATDITEQKRNERLIAMGQMAAHLAHEIRNPIGSVAILLSILKNDCKKSANIIDEIKSSIFRVEKIIKSTLLYSKGINLKIQQFKLSNLIEELKKSIKFYSHSKNIKFIWSFKDTEIKGDLDLLMLVFQNMIFNAIDAIEESENESGIIEFNFFEDETYNIFEIIDNGIEFKDKQILFEAFKSTKTTGNGLGLALSLEIIKKHKGEISLHPQKKGFIIKIPKTI</sequence>
<dbReference type="GO" id="GO:0005524">
    <property type="term" value="F:ATP binding"/>
    <property type="evidence" value="ECO:0007669"/>
    <property type="project" value="UniProtKB-KW"/>
</dbReference>
<gene>
    <name evidence="10" type="ORF">CMTB2_03378</name>
    <name evidence="11" type="ORF">FE773_08185</name>
</gene>
<dbReference type="RefSeq" id="WP_007473539.1">
    <property type="nucleotide sequence ID" value="NZ_ABCJ01000001.1"/>
</dbReference>
<dbReference type="SMART" id="SM00388">
    <property type="entry name" value="HisKA"/>
    <property type="match status" value="1"/>
</dbReference>
<dbReference type="Pfam" id="PF02518">
    <property type="entry name" value="HATPase_c"/>
    <property type="match status" value="1"/>
</dbReference>
<evidence type="ECO:0000313" key="11">
    <source>
        <dbReference type="EMBL" id="QCT95170.1"/>
    </source>
</evidence>
<keyword evidence="6 10" id="KW-0418">Kinase</keyword>
<dbReference type="SUPFAM" id="SSF55874">
    <property type="entry name" value="ATPase domain of HSP90 chaperone/DNA topoisomerase II/histidine kinase"/>
    <property type="match status" value="1"/>
</dbReference>
<dbReference type="Proteomes" id="UP000003288">
    <property type="component" value="Unassembled WGS sequence"/>
</dbReference>
<evidence type="ECO:0000256" key="2">
    <source>
        <dbReference type="ARBA" id="ARBA00012438"/>
    </source>
</evidence>
<dbReference type="SMART" id="SM00387">
    <property type="entry name" value="HATPase_c"/>
    <property type="match status" value="1"/>
</dbReference>
<evidence type="ECO:0000256" key="7">
    <source>
        <dbReference type="ARBA" id="ARBA00022840"/>
    </source>
</evidence>
<reference evidence="11 13" key="2">
    <citation type="submission" date="2019-05" db="EMBL/GenBank/DDBJ databases">
        <title>A comparative analysis of the Nautiliaceae.</title>
        <authorList>
            <person name="Grosche A."/>
            <person name="Smedile F."/>
            <person name="Vetriani C."/>
        </authorList>
    </citation>
    <scope>NUCLEOTIDE SEQUENCE [LARGE SCALE GENOMIC DNA]</scope>
    <source>
        <strain evidence="11 13">TB-2</strain>
    </source>
</reference>
<dbReference type="Gene3D" id="1.10.287.130">
    <property type="match status" value="1"/>
</dbReference>
<dbReference type="InterPro" id="IPR005467">
    <property type="entry name" value="His_kinase_dom"/>
</dbReference>
<dbReference type="PROSITE" id="PS50109">
    <property type="entry name" value="HIS_KIN"/>
    <property type="match status" value="1"/>
</dbReference>
<protein>
    <recommendedName>
        <fullName evidence="2">histidine kinase</fullName>
        <ecNumber evidence="2">2.7.13.3</ecNumber>
    </recommendedName>
</protein>
<accession>A0AAI9AJ75</accession>
<dbReference type="Pfam" id="PF00512">
    <property type="entry name" value="HisKA"/>
    <property type="match status" value="1"/>
</dbReference>
<evidence type="ECO:0000256" key="3">
    <source>
        <dbReference type="ARBA" id="ARBA00022553"/>
    </source>
</evidence>
<dbReference type="CDD" id="cd00082">
    <property type="entry name" value="HisKA"/>
    <property type="match status" value="1"/>
</dbReference>
<evidence type="ECO:0000256" key="5">
    <source>
        <dbReference type="ARBA" id="ARBA00022741"/>
    </source>
</evidence>
<dbReference type="EC" id="2.7.13.3" evidence="2"/>
<keyword evidence="4" id="KW-0808">Transferase</keyword>
<keyword evidence="8" id="KW-0902">Two-component regulatory system</keyword>
<evidence type="ECO:0000313" key="10">
    <source>
        <dbReference type="EMBL" id="EDM24525.1"/>
    </source>
</evidence>
<evidence type="ECO:0000256" key="8">
    <source>
        <dbReference type="ARBA" id="ARBA00023012"/>
    </source>
</evidence>
<dbReference type="InterPro" id="IPR036890">
    <property type="entry name" value="HATPase_C_sf"/>
</dbReference>
<keyword evidence="13" id="KW-1185">Reference proteome</keyword>
<organism evidence="10 12">
    <name type="scientific">Caminibacter mediatlanticus TB-2</name>
    <dbReference type="NCBI Taxonomy" id="391592"/>
    <lineage>
        <taxon>Bacteria</taxon>
        <taxon>Pseudomonadati</taxon>
        <taxon>Campylobacterota</taxon>
        <taxon>Epsilonproteobacteria</taxon>
        <taxon>Nautiliales</taxon>
        <taxon>Nautiliaceae</taxon>
        <taxon>Caminibacter</taxon>
    </lineage>
</organism>
<dbReference type="PANTHER" id="PTHR43065">
    <property type="entry name" value="SENSOR HISTIDINE KINASE"/>
    <property type="match status" value="1"/>
</dbReference>
<dbReference type="PANTHER" id="PTHR43065:SF10">
    <property type="entry name" value="PEROXIDE STRESS-ACTIVATED HISTIDINE KINASE MAK3"/>
    <property type="match status" value="1"/>
</dbReference>
<evidence type="ECO:0000256" key="4">
    <source>
        <dbReference type="ARBA" id="ARBA00022679"/>
    </source>
</evidence>
<dbReference type="AlphaFoldDB" id="A0AAI9AJ75"/>
<dbReference type="Gene3D" id="3.30.565.10">
    <property type="entry name" value="Histidine kinase-like ATPase, C-terminal domain"/>
    <property type="match status" value="1"/>
</dbReference>
<keyword evidence="7" id="KW-0067">ATP-binding</keyword>
<comment type="catalytic activity">
    <reaction evidence="1">
        <text>ATP + protein L-histidine = ADP + protein N-phospho-L-histidine.</text>
        <dbReference type="EC" id="2.7.13.3"/>
    </reaction>
</comment>
<name>A0AAI9AJ75_9BACT</name>
<dbReference type="SUPFAM" id="SSF47384">
    <property type="entry name" value="Homodimeric domain of signal transducing histidine kinase"/>
    <property type="match status" value="1"/>
</dbReference>
<evidence type="ECO:0000313" key="13">
    <source>
        <dbReference type="Proteomes" id="UP000306825"/>
    </source>
</evidence>
<reference evidence="10 12" key="1">
    <citation type="journal article" date="2011" name="Stand. Genomic Sci.">
        <title>Draft genome sequence of Caminibacter mediatlanticus strain TB-2, an epsilonproteobacterium isolated from a deep-sea hydrothermal vent.</title>
        <authorList>
            <person name="Giovannelli D."/>
            <person name="Ferriera S."/>
            <person name="Johnson J."/>
            <person name="Kravitz S."/>
            <person name="Perez-Rodriguez I."/>
            <person name="Ricci J."/>
            <person name="O'Brien C."/>
            <person name="Voordeckers J.W."/>
            <person name="Bini E."/>
            <person name="Vetriani C."/>
        </authorList>
    </citation>
    <scope>NUCLEOTIDE SEQUENCE [LARGE SCALE GENOMIC DNA]</scope>
    <source>
        <strain evidence="10 12">TB-2</strain>
    </source>
</reference>
<dbReference type="InterPro" id="IPR003594">
    <property type="entry name" value="HATPase_dom"/>
</dbReference>
<keyword evidence="3" id="KW-0597">Phosphoprotein</keyword>
<dbReference type="InterPro" id="IPR003661">
    <property type="entry name" value="HisK_dim/P_dom"/>
</dbReference>